<organism evidence="3 4">
    <name type="scientific">Shewanella pealeana (strain ATCC 700345 / ANG-SQ1)</name>
    <dbReference type="NCBI Taxonomy" id="398579"/>
    <lineage>
        <taxon>Bacteria</taxon>
        <taxon>Pseudomonadati</taxon>
        <taxon>Pseudomonadota</taxon>
        <taxon>Gammaproteobacteria</taxon>
        <taxon>Alteromonadales</taxon>
        <taxon>Shewanellaceae</taxon>
        <taxon>Shewanella</taxon>
    </lineage>
</organism>
<reference evidence="3 4" key="1">
    <citation type="submission" date="2007-10" db="EMBL/GenBank/DDBJ databases">
        <title>Complete sequence of Shewanella pealeana ATCC 700345.</title>
        <authorList>
            <consortium name="US DOE Joint Genome Institute"/>
            <person name="Copeland A."/>
            <person name="Lucas S."/>
            <person name="Lapidus A."/>
            <person name="Barry K."/>
            <person name="Glavina del Rio T."/>
            <person name="Dalin E."/>
            <person name="Tice H."/>
            <person name="Pitluck S."/>
            <person name="Chertkov O."/>
            <person name="Brettin T."/>
            <person name="Bruce D."/>
            <person name="Detter J.C."/>
            <person name="Han C."/>
            <person name="Schmutz J."/>
            <person name="Larimer F."/>
            <person name="Land M."/>
            <person name="Hauser L."/>
            <person name="Kyrpides N."/>
            <person name="Kim E."/>
            <person name="Zhao J.-S.Z."/>
            <person name="Manno D."/>
            <person name="Hawari J."/>
            <person name="Richardson P."/>
        </authorList>
    </citation>
    <scope>NUCLEOTIDE SEQUENCE [LARGE SCALE GENOMIC DNA]</scope>
    <source>
        <strain evidence="4">ATCC 700345 / ANG-SQ1</strain>
    </source>
</reference>
<evidence type="ECO:0000313" key="4">
    <source>
        <dbReference type="Proteomes" id="UP000002608"/>
    </source>
</evidence>
<dbReference type="SUPFAM" id="SSF141868">
    <property type="entry name" value="EAL domain-like"/>
    <property type="match status" value="1"/>
</dbReference>
<feature type="transmembrane region" description="Helical" evidence="1">
    <location>
        <begin position="229"/>
        <end position="252"/>
    </location>
</feature>
<dbReference type="GO" id="GO:0071111">
    <property type="term" value="F:cyclic-guanylate-specific phosphodiesterase activity"/>
    <property type="evidence" value="ECO:0007669"/>
    <property type="project" value="InterPro"/>
</dbReference>
<dbReference type="EMBL" id="CP000851">
    <property type="protein sequence ID" value="ABV85659.1"/>
    <property type="molecule type" value="Genomic_DNA"/>
</dbReference>
<evidence type="ECO:0000259" key="2">
    <source>
        <dbReference type="PROSITE" id="PS50883"/>
    </source>
</evidence>
<dbReference type="AlphaFoldDB" id="A8GZC2"/>
<dbReference type="PANTHER" id="PTHR33121">
    <property type="entry name" value="CYCLIC DI-GMP PHOSPHODIESTERASE PDEF"/>
    <property type="match status" value="1"/>
</dbReference>
<accession>A8GZC2</accession>
<feature type="domain" description="EAL" evidence="2">
    <location>
        <begin position="258"/>
        <end position="509"/>
    </location>
</feature>
<name>A8GZC2_SHEPA</name>
<dbReference type="Gene3D" id="3.20.20.450">
    <property type="entry name" value="EAL domain"/>
    <property type="match status" value="1"/>
</dbReference>
<protein>
    <submittedName>
        <fullName evidence="3">EAL domain protein</fullName>
    </submittedName>
</protein>
<dbReference type="PANTHER" id="PTHR33121:SF70">
    <property type="entry name" value="SIGNALING PROTEIN YKOW"/>
    <property type="match status" value="1"/>
</dbReference>
<dbReference type="InterPro" id="IPR035919">
    <property type="entry name" value="EAL_sf"/>
</dbReference>
<sequence>MAMPSKFKYNSQYAIISLTASLILIVLMAVSLGLSHYLLTRQLTDVAIKLEHEYGQRLIAAKSQMSEVLAMLQKKQETHCSEETIKLLKLKLFIQSDQPVPWVKFNDENIICSAIGRWPTPPGGKLLSSDIDGYGLVKATNINTINKQKMIYAIATDGAAKIFVPVQSTAAINRVLADCQMCGGINIKVNGHDWVSQNTDANPFASIEYQAKDSQFNYTLITNESARNLLWLTVFLLLMLPAALLASIGYLLRDRVIKFYWHRRFKSGLKREAFSLAYQPIVDTKNEKIFGVEVLLRWRKKNGQWHKTSSYIKILEQDSVMPLLTKWMIKTALSELKSLLKSNQISRCSINISAKQIEQGQVLAYLQYLANNGYPVDQLCFELTERQPVESWQQMLEFISGCKQLGCRIKLDDVGIGYGGGMLIQQLEFDCLKINKAFTKLLSNEHNQPFVIRSYVAIAKEINISLIAEGVETEEQAELLKELGVHLHQGWLYSKALPATELRAYLLSH</sequence>
<dbReference type="OrthoDB" id="675397at2"/>
<dbReference type="STRING" id="398579.Spea_0331"/>
<dbReference type="PROSITE" id="PS50883">
    <property type="entry name" value="EAL"/>
    <property type="match status" value="1"/>
</dbReference>
<evidence type="ECO:0000313" key="3">
    <source>
        <dbReference type="EMBL" id="ABV85659.1"/>
    </source>
</evidence>
<keyword evidence="1" id="KW-0472">Membrane</keyword>
<dbReference type="Pfam" id="PF00563">
    <property type="entry name" value="EAL"/>
    <property type="match status" value="1"/>
</dbReference>
<dbReference type="eggNOG" id="COG4943">
    <property type="taxonomic scope" value="Bacteria"/>
</dbReference>
<keyword evidence="4" id="KW-1185">Reference proteome</keyword>
<dbReference type="InterPro" id="IPR050706">
    <property type="entry name" value="Cyclic-di-GMP_PDE-like"/>
</dbReference>
<gene>
    <name evidence="3" type="ordered locus">Spea_0331</name>
</gene>
<dbReference type="HOGENOM" id="CLU_000445_131_3_6"/>
<dbReference type="CDD" id="cd01948">
    <property type="entry name" value="EAL"/>
    <property type="match status" value="1"/>
</dbReference>
<dbReference type="InterPro" id="IPR001633">
    <property type="entry name" value="EAL_dom"/>
</dbReference>
<dbReference type="SMART" id="SM00052">
    <property type="entry name" value="EAL"/>
    <property type="match status" value="1"/>
</dbReference>
<evidence type="ECO:0000256" key="1">
    <source>
        <dbReference type="SAM" id="Phobius"/>
    </source>
</evidence>
<dbReference type="KEGG" id="spl:Spea_0331"/>
<keyword evidence="1" id="KW-1133">Transmembrane helix</keyword>
<dbReference type="Proteomes" id="UP000002608">
    <property type="component" value="Chromosome"/>
</dbReference>
<proteinExistence type="predicted"/>
<feature type="transmembrane region" description="Helical" evidence="1">
    <location>
        <begin position="12"/>
        <end position="39"/>
    </location>
</feature>
<keyword evidence="1" id="KW-0812">Transmembrane</keyword>